<reference evidence="2" key="2">
    <citation type="submission" date="2020-03" db="EMBL/GenBank/DDBJ databases">
        <title>Flavobacteriaceae bacterium strain TP-CH-4, a member of the family Flavobacteriaceae isolated from a deep-sea seamount.</title>
        <authorList>
            <person name="Zhang D.-C."/>
        </authorList>
    </citation>
    <scope>NUCLEOTIDE SEQUENCE</scope>
    <source>
        <strain evidence="2">TP-CH-4</strain>
    </source>
</reference>
<dbReference type="InterPro" id="IPR029063">
    <property type="entry name" value="SAM-dependent_MTases_sf"/>
</dbReference>
<dbReference type="Gene3D" id="3.40.50.150">
    <property type="entry name" value="Vaccinia Virus protein VP39"/>
    <property type="match status" value="1"/>
</dbReference>
<feature type="domain" description="CheR-type methyltransferase" evidence="1">
    <location>
        <begin position="1"/>
        <end position="234"/>
    </location>
</feature>
<dbReference type="AlphaFoldDB" id="A0A967AVP0"/>
<dbReference type="Pfam" id="PF01739">
    <property type="entry name" value="CheR"/>
    <property type="match status" value="1"/>
</dbReference>
<sequence>MKVLDLQSFEEYRSRLTTQASEWNILDEMCRITISRFYRDWAVFDLLKDEILPGLAFKARLENRPLRCWSAGCASGEEPYTLSIIWQLVLSEKFTETDFEIIATDIDENLLERAKKGCYQLGSLKGLPKDWLTKAFSVKEDRYCIHSGFGDRITWMQQDIRSTTPAGKFGMLLCRNLVATYFEPELQLAIFNQLKSVLRPGGILILGCHEKLPEGLQGFNSKVEKLNIYERTGDPHISP</sequence>
<comment type="caution">
    <text evidence="2">The sequence shown here is derived from an EMBL/GenBank/DDBJ whole genome shotgun (WGS) entry which is preliminary data.</text>
</comment>
<proteinExistence type="predicted"/>
<name>A0A967AVP0_9FLAO</name>
<dbReference type="CDD" id="cd02440">
    <property type="entry name" value="AdoMet_MTases"/>
    <property type="match status" value="1"/>
</dbReference>
<dbReference type="InterPro" id="IPR022642">
    <property type="entry name" value="CheR_C"/>
</dbReference>
<evidence type="ECO:0000259" key="1">
    <source>
        <dbReference type="PROSITE" id="PS50123"/>
    </source>
</evidence>
<dbReference type="PANTHER" id="PTHR24422:SF10">
    <property type="entry name" value="CHEMOTAXIS PROTEIN METHYLTRANSFERASE 2"/>
    <property type="match status" value="1"/>
</dbReference>
<dbReference type="EMBL" id="VIKU02000003">
    <property type="protein sequence ID" value="NHF59938.1"/>
    <property type="molecule type" value="Genomic_DNA"/>
</dbReference>
<accession>A0A967AVP0</accession>
<dbReference type="PRINTS" id="PR00996">
    <property type="entry name" value="CHERMTFRASE"/>
</dbReference>
<keyword evidence="3" id="KW-1185">Reference proteome</keyword>
<dbReference type="Proteomes" id="UP000707206">
    <property type="component" value="Unassembled WGS sequence"/>
</dbReference>
<dbReference type="InterPro" id="IPR050903">
    <property type="entry name" value="Bact_Chemotaxis_MeTrfase"/>
</dbReference>
<dbReference type="SMART" id="SM00138">
    <property type="entry name" value="MeTrc"/>
    <property type="match status" value="1"/>
</dbReference>
<protein>
    <submittedName>
        <fullName evidence="2">Chemotaxis protein CheR</fullName>
    </submittedName>
</protein>
<dbReference type="GO" id="GO:0008757">
    <property type="term" value="F:S-adenosylmethionine-dependent methyltransferase activity"/>
    <property type="evidence" value="ECO:0007669"/>
    <property type="project" value="InterPro"/>
</dbReference>
<evidence type="ECO:0000313" key="3">
    <source>
        <dbReference type="Proteomes" id="UP000707206"/>
    </source>
</evidence>
<reference evidence="2" key="1">
    <citation type="submission" date="2019-07" db="EMBL/GenBank/DDBJ databases">
        <authorList>
            <person name="De-Chao Zhang Q."/>
        </authorList>
    </citation>
    <scope>NUCLEOTIDE SEQUENCE</scope>
    <source>
        <strain evidence="2">TP-CH-4</strain>
    </source>
</reference>
<evidence type="ECO:0000313" key="2">
    <source>
        <dbReference type="EMBL" id="NHF59938.1"/>
    </source>
</evidence>
<dbReference type="RefSeq" id="WP_166204887.1">
    <property type="nucleotide sequence ID" value="NZ_VIKU02000003.1"/>
</dbReference>
<dbReference type="InterPro" id="IPR000780">
    <property type="entry name" value="CheR_MeTrfase"/>
</dbReference>
<gene>
    <name evidence="2" type="ORF">FK220_011340</name>
</gene>
<dbReference type="PROSITE" id="PS50123">
    <property type="entry name" value="CHER"/>
    <property type="match status" value="1"/>
</dbReference>
<dbReference type="SUPFAM" id="SSF53335">
    <property type="entry name" value="S-adenosyl-L-methionine-dependent methyltransferases"/>
    <property type="match status" value="1"/>
</dbReference>
<organism evidence="2 3">
    <name type="scientific">Pelagihabitans pacificus</name>
    <dbReference type="NCBI Taxonomy" id="2696054"/>
    <lineage>
        <taxon>Bacteria</taxon>
        <taxon>Pseudomonadati</taxon>
        <taxon>Bacteroidota</taxon>
        <taxon>Flavobacteriia</taxon>
        <taxon>Flavobacteriales</taxon>
        <taxon>Flavobacteriaceae</taxon>
        <taxon>Pelagihabitans</taxon>
    </lineage>
</organism>
<dbReference type="PANTHER" id="PTHR24422">
    <property type="entry name" value="CHEMOTAXIS PROTEIN METHYLTRANSFERASE"/>
    <property type="match status" value="1"/>
</dbReference>